<evidence type="ECO:0000256" key="1">
    <source>
        <dbReference type="ARBA" id="ARBA00009477"/>
    </source>
</evidence>
<sequence>MAPLRRWWVPLALPALLAACGDGPSPAAPAPLEGVRTQLVGSGQDGAGRSWDGVVEAVQQASLSAQTNGRVTEVRYDVNDRVAAGEVLLRLTAVEQQAGVDSARSQLRAAEAAAAEAESSYRRYAALAEGQYVSRLQLDQARATRDAAVAARDAARAQLSDAGQQTAYTVVRAPYAGIVAAREVEPGEAVVNGQRLMVVYAPGALRIEVQVPQADAELIRRDPTAAVRLPDGRQVEAAQVIVFPSADPASHSVTVRVQLPALEQPVAPGTTAKVVFPIGQAGGLPRIPRSAVVSRGEVAGVYVLADGRLGLRQIRLGAVLGDEVEVVSGLKAGERIASDPLAALQALARQRQAGAGHD</sequence>
<feature type="domain" description="CzcB-like C-terminal circularly permuted SH3-like" evidence="5">
    <location>
        <begin position="287"/>
        <end position="338"/>
    </location>
</feature>
<dbReference type="GO" id="GO:1990281">
    <property type="term" value="C:efflux pump complex"/>
    <property type="evidence" value="ECO:0007669"/>
    <property type="project" value="TreeGrafter"/>
</dbReference>
<protein>
    <submittedName>
        <fullName evidence="6">RND family efflux transporter, MFP subunit</fullName>
    </submittedName>
</protein>
<dbReference type="EMBL" id="OCND01000001">
    <property type="protein sequence ID" value="SOD50521.1"/>
    <property type="molecule type" value="Genomic_DNA"/>
</dbReference>
<dbReference type="Pfam" id="PF25876">
    <property type="entry name" value="HH_MFP_RND"/>
    <property type="match status" value="1"/>
</dbReference>
<evidence type="ECO:0000313" key="6">
    <source>
        <dbReference type="EMBL" id="SOD50521.1"/>
    </source>
</evidence>
<gene>
    <name evidence="6" type="ORF">SAMN06296416_101164</name>
</gene>
<dbReference type="Gene3D" id="1.10.287.470">
    <property type="entry name" value="Helix hairpin bin"/>
    <property type="match status" value="1"/>
</dbReference>
<reference evidence="6 7" key="1">
    <citation type="submission" date="2017-09" db="EMBL/GenBank/DDBJ databases">
        <authorList>
            <person name="Ehlers B."/>
            <person name="Leendertz F.H."/>
        </authorList>
    </citation>
    <scope>NUCLEOTIDE SEQUENCE [LARGE SCALE GENOMIC DNA]</scope>
    <source>
        <strain evidence="6 7">CGMCC 1.10978</strain>
    </source>
</reference>
<dbReference type="Proteomes" id="UP000219374">
    <property type="component" value="Unassembled WGS sequence"/>
</dbReference>
<dbReference type="PANTHER" id="PTHR30469">
    <property type="entry name" value="MULTIDRUG RESISTANCE PROTEIN MDTA"/>
    <property type="match status" value="1"/>
</dbReference>
<dbReference type="InterPro" id="IPR058649">
    <property type="entry name" value="CzcB_C"/>
</dbReference>
<comment type="similarity">
    <text evidence="1">Belongs to the membrane fusion protein (MFP) (TC 8.A.1) family.</text>
</comment>
<dbReference type="Pfam" id="PF25975">
    <property type="entry name" value="CzcB_C"/>
    <property type="match status" value="1"/>
</dbReference>
<dbReference type="InterPro" id="IPR058624">
    <property type="entry name" value="MdtA-like_HH"/>
</dbReference>
<dbReference type="InterPro" id="IPR006143">
    <property type="entry name" value="RND_pump_MFP"/>
</dbReference>
<evidence type="ECO:0000259" key="4">
    <source>
        <dbReference type="Pfam" id="PF25954"/>
    </source>
</evidence>
<name>A0A286CVU3_9GAMM</name>
<dbReference type="OrthoDB" id="5730196at2"/>
<evidence type="ECO:0000313" key="7">
    <source>
        <dbReference type="Proteomes" id="UP000219374"/>
    </source>
</evidence>
<evidence type="ECO:0000256" key="2">
    <source>
        <dbReference type="SAM" id="SignalP"/>
    </source>
</evidence>
<dbReference type="AlphaFoldDB" id="A0A286CVU3"/>
<dbReference type="Gene3D" id="2.40.30.170">
    <property type="match status" value="1"/>
</dbReference>
<organism evidence="6 7">
    <name type="scientific">Pseudoxanthomonas wuyuanensis</name>
    <dbReference type="NCBI Taxonomy" id="1073196"/>
    <lineage>
        <taxon>Bacteria</taxon>
        <taxon>Pseudomonadati</taxon>
        <taxon>Pseudomonadota</taxon>
        <taxon>Gammaproteobacteria</taxon>
        <taxon>Lysobacterales</taxon>
        <taxon>Lysobacteraceae</taxon>
        <taxon>Pseudoxanthomonas</taxon>
    </lineage>
</organism>
<feature type="domain" description="Multidrug resistance protein MdtA-like alpha-helical hairpin" evidence="3">
    <location>
        <begin position="101"/>
        <end position="169"/>
    </location>
</feature>
<dbReference type="PROSITE" id="PS51257">
    <property type="entry name" value="PROKAR_LIPOPROTEIN"/>
    <property type="match status" value="1"/>
</dbReference>
<dbReference type="NCBIfam" id="TIGR01730">
    <property type="entry name" value="RND_mfp"/>
    <property type="match status" value="1"/>
</dbReference>
<evidence type="ECO:0000259" key="5">
    <source>
        <dbReference type="Pfam" id="PF25975"/>
    </source>
</evidence>
<dbReference type="Gene3D" id="2.40.50.100">
    <property type="match status" value="1"/>
</dbReference>
<keyword evidence="2" id="KW-0732">Signal</keyword>
<feature type="chain" id="PRO_5013171361" evidence="2">
    <location>
        <begin position="28"/>
        <end position="358"/>
    </location>
</feature>
<evidence type="ECO:0000259" key="3">
    <source>
        <dbReference type="Pfam" id="PF25876"/>
    </source>
</evidence>
<feature type="domain" description="CusB-like beta-barrel" evidence="4">
    <location>
        <begin position="207"/>
        <end position="275"/>
    </location>
</feature>
<dbReference type="InterPro" id="IPR058792">
    <property type="entry name" value="Beta-barrel_RND_2"/>
</dbReference>
<dbReference type="Gene3D" id="2.40.420.20">
    <property type="match status" value="1"/>
</dbReference>
<dbReference type="PANTHER" id="PTHR30469:SF18">
    <property type="entry name" value="RESISTANCE-NODULATION-CELL DIVISION (RND) EFFLUX MEMBRANE FUSION PROTEIN-RELATED"/>
    <property type="match status" value="1"/>
</dbReference>
<keyword evidence="7" id="KW-1185">Reference proteome</keyword>
<dbReference type="SUPFAM" id="SSF111369">
    <property type="entry name" value="HlyD-like secretion proteins"/>
    <property type="match status" value="1"/>
</dbReference>
<feature type="signal peptide" evidence="2">
    <location>
        <begin position="1"/>
        <end position="27"/>
    </location>
</feature>
<accession>A0A286CVU3</accession>
<dbReference type="GO" id="GO:0015562">
    <property type="term" value="F:efflux transmembrane transporter activity"/>
    <property type="evidence" value="ECO:0007669"/>
    <property type="project" value="TreeGrafter"/>
</dbReference>
<dbReference type="Pfam" id="PF25954">
    <property type="entry name" value="Beta-barrel_RND_2"/>
    <property type="match status" value="1"/>
</dbReference>
<dbReference type="RefSeq" id="WP_097119982.1">
    <property type="nucleotide sequence ID" value="NZ_OCND01000001.1"/>
</dbReference>
<proteinExistence type="inferred from homology"/>